<evidence type="ECO:0000313" key="1">
    <source>
        <dbReference type="EMBL" id="OJH42170.1"/>
    </source>
</evidence>
<sequence>MQVVLDEGAVWSCRVRAGGLRLTCCEGLLWLTREGDPGDTVVKAGGSVRLDGPGLVVVQALRRARFGPSEP</sequence>
<dbReference type="EMBL" id="MPIN01000001">
    <property type="protein sequence ID" value="OJH42170.1"/>
    <property type="molecule type" value="Genomic_DNA"/>
</dbReference>
<dbReference type="AlphaFoldDB" id="A0A1L9BIS6"/>
<keyword evidence="2" id="KW-1185">Reference proteome</keyword>
<name>A0A1L9BIS6_9BACT</name>
<dbReference type="STRING" id="83449.BON30_02850"/>
<evidence type="ECO:0008006" key="3">
    <source>
        <dbReference type="Google" id="ProtNLM"/>
    </source>
</evidence>
<comment type="caution">
    <text evidence="1">The sequence shown here is derived from an EMBL/GenBank/DDBJ whole genome shotgun (WGS) entry which is preliminary data.</text>
</comment>
<proteinExistence type="predicted"/>
<protein>
    <recommendedName>
        <fullName evidence="3">DUF2917 domain-containing protein</fullName>
    </recommendedName>
</protein>
<organism evidence="1 2">
    <name type="scientific">Cystobacter ferrugineus</name>
    <dbReference type="NCBI Taxonomy" id="83449"/>
    <lineage>
        <taxon>Bacteria</taxon>
        <taxon>Pseudomonadati</taxon>
        <taxon>Myxococcota</taxon>
        <taxon>Myxococcia</taxon>
        <taxon>Myxococcales</taxon>
        <taxon>Cystobacterineae</taxon>
        <taxon>Archangiaceae</taxon>
        <taxon>Cystobacter</taxon>
    </lineage>
</organism>
<dbReference type="Proteomes" id="UP000182229">
    <property type="component" value="Unassembled WGS sequence"/>
</dbReference>
<dbReference type="InterPro" id="IPR021317">
    <property type="entry name" value="DUF2917"/>
</dbReference>
<evidence type="ECO:0000313" key="2">
    <source>
        <dbReference type="Proteomes" id="UP000182229"/>
    </source>
</evidence>
<gene>
    <name evidence="1" type="ORF">BON30_02850</name>
</gene>
<reference evidence="1 2" key="2">
    <citation type="submission" date="2016-12" db="EMBL/GenBank/DDBJ databases">
        <title>Draft Genome Sequence of Cystobacter ferrugineus Strain Cbfe23.</title>
        <authorList>
            <person name="Akbar S."/>
            <person name="Dowd S.E."/>
            <person name="Stevens D.C."/>
        </authorList>
    </citation>
    <scope>NUCLEOTIDE SEQUENCE [LARGE SCALE GENOMIC DNA]</scope>
    <source>
        <strain evidence="1 2">Cbfe23</strain>
    </source>
</reference>
<reference evidence="2" key="1">
    <citation type="submission" date="2016-11" db="EMBL/GenBank/DDBJ databases">
        <authorList>
            <person name="Shukria A."/>
            <person name="Stevens D.C."/>
        </authorList>
    </citation>
    <scope>NUCLEOTIDE SEQUENCE [LARGE SCALE GENOMIC DNA]</scope>
    <source>
        <strain evidence="2">Cbfe23</strain>
    </source>
</reference>
<accession>A0A1L9BIS6</accession>
<dbReference type="Pfam" id="PF11142">
    <property type="entry name" value="DUF2917"/>
    <property type="match status" value="1"/>
</dbReference>